<feature type="region of interest" description="Disordered" evidence="4">
    <location>
        <begin position="83"/>
        <end position="104"/>
    </location>
</feature>
<keyword evidence="2" id="KW-0804">Transcription</keyword>
<proteinExistence type="predicted"/>
<organism evidence="6 7">
    <name type="scientific">Brassica campestris</name>
    <name type="common">Field mustard</name>
    <dbReference type="NCBI Taxonomy" id="3711"/>
    <lineage>
        <taxon>Eukaryota</taxon>
        <taxon>Viridiplantae</taxon>
        <taxon>Streptophyta</taxon>
        <taxon>Embryophyta</taxon>
        <taxon>Tracheophyta</taxon>
        <taxon>Spermatophyta</taxon>
        <taxon>Magnoliopsida</taxon>
        <taxon>eudicotyledons</taxon>
        <taxon>Gunneridae</taxon>
        <taxon>Pentapetalae</taxon>
        <taxon>rosids</taxon>
        <taxon>malvids</taxon>
        <taxon>Brassicales</taxon>
        <taxon>Brassicaceae</taxon>
        <taxon>Brassiceae</taxon>
        <taxon>Brassica</taxon>
    </lineage>
</organism>
<dbReference type="InParanoid" id="M4D322"/>
<reference evidence="6" key="3">
    <citation type="submission" date="2023-03" db="UniProtKB">
        <authorList>
            <consortium name="EnsemblPlants"/>
        </authorList>
    </citation>
    <scope>IDENTIFICATION</scope>
    <source>
        <strain evidence="6">cv. Chiifu-401-42</strain>
    </source>
</reference>
<dbReference type="Gramene" id="Bra010875.1">
    <property type="protein sequence ID" value="Bra010875.1-P"/>
    <property type="gene ID" value="Bra010875"/>
</dbReference>
<protein>
    <recommendedName>
        <fullName evidence="5">CG-1 domain-containing protein</fullName>
    </recommendedName>
</protein>
<dbReference type="GO" id="GO:0003677">
    <property type="term" value="F:DNA binding"/>
    <property type="evidence" value="ECO:0007669"/>
    <property type="project" value="InterPro"/>
</dbReference>
<feature type="domain" description="CG-1" evidence="5">
    <location>
        <begin position="191"/>
        <end position="228"/>
    </location>
</feature>
<dbReference type="PANTHER" id="PTHR23335:SF29">
    <property type="entry name" value="CALMODULIN-BINDING TRANSCRIPTION ACTIVATOR 1"/>
    <property type="match status" value="1"/>
</dbReference>
<dbReference type="PANTHER" id="PTHR23335">
    <property type="entry name" value="CALMODULIN-BINDING TRANSCRIPTION ACTIVATOR CAMTA"/>
    <property type="match status" value="1"/>
</dbReference>
<dbReference type="PROSITE" id="PS51437">
    <property type="entry name" value="CG_1"/>
    <property type="match status" value="1"/>
</dbReference>
<comment type="subcellular location">
    <subcellularLocation>
        <location evidence="1">Nucleus</location>
    </subcellularLocation>
</comment>
<evidence type="ECO:0000256" key="1">
    <source>
        <dbReference type="ARBA" id="ARBA00004123"/>
    </source>
</evidence>
<feature type="region of interest" description="Disordered" evidence="4">
    <location>
        <begin position="52"/>
        <end position="71"/>
    </location>
</feature>
<dbReference type="eggNOG" id="KOG0520">
    <property type="taxonomic scope" value="Eukaryota"/>
</dbReference>
<dbReference type="EnsemblPlants" id="Bra010875.1">
    <property type="protein sequence ID" value="Bra010875.1-P"/>
    <property type="gene ID" value="Bra010875"/>
</dbReference>
<feature type="region of interest" description="Disordered" evidence="4">
    <location>
        <begin position="1"/>
        <end position="40"/>
    </location>
</feature>
<dbReference type="HOGENOM" id="CLU_1059059_0_0_1"/>
<evidence type="ECO:0000256" key="3">
    <source>
        <dbReference type="ARBA" id="ARBA00023242"/>
    </source>
</evidence>
<dbReference type="OMA" id="FERLCYW"/>
<dbReference type="GO" id="GO:0005634">
    <property type="term" value="C:nucleus"/>
    <property type="evidence" value="ECO:0007669"/>
    <property type="project" value="UniProtKB-SubCell"/>
</dbReference>
<keyword evidence="3" id="KW-0539">Nucleus</keyword>
<dbReference type="Pfam" id="PF03859">
    <property type="entry name" value="CG-1"/>
    <property type="match status" value="1"/>
</dbReference>
<evidence type="ECO:0000256" key="2">
    <source>
        <dbReference type="ARBA" id="ARBA00023163"/>
    </source>
</evidence>
<dbReference type="Proteomes" id="UP000011750">
    <property type="component" value="Chromosome A08"/>
</dbReference>
<evidence type="ECO:0000256" key="4">
    <source>
        <dbReference type="SAM" id="MobiDB-lite"/>
    </source>
</evidence>
<name>M4D322_BRACM</name>
<feature type="compositionally biased region" description="Basic and acidic residues" evidence="4">
    <location>
        <begin position="8"/>
        <end position="17"/>
    </location>
</feature>
<sequence length="263" mass="28584">MSFTGKSNSEKPQRVEGDSFPGPINPIGDPHSKQAKVEASFSSGLTKLKADTFPGPIKPIGDPHSKQAKAVASISSGLTKLKDDSFPGPIKPIGTPDSKNCKGTINHNTKTGFSSGVRGKAAVSSAVKGKAIVSAKVMAFKDVKYGLHDGELRFRLIHFWEARNVVTKVLLGGSSDILGKMGTTGGRRKMAHGEDNENFERLCYWMLEQELMHIVFVQYLEVKCLEVIRRLSPASFHAAVAKTCFELKNQLITASYVDDETSM</sequence>
<dbReference type="STRING" id="51351.M4D322"/>
<reference evidence="6 7" key="2">
    <citation type="journal article" date="2018" name="Hortic Res">
        <title>Improved Brassica rapa reference genome by single-molecule sequencing and chromosome conformation capture technologies.</title>
        <authorList>
            <person name="Zhang L."/>
            <person name="Cai X."/>
            <person name="Wu J."/>
            <person name="Liu M."/>
            <person name="Grob S."/>
            <person name="Cheng F."/>
            <person name="Liang J."/>
            <person name="Cai C."/>
            <person name="Liu Z."/>
            <person name="Liu B."/>
            <person name="Wang F."/>
            <person name="Li S."/>
            <person name="Liu F."/>
            <person name="Li X."/>
            <person name="Cheng L."/>
            <person name="Yang W."/>
            <person name="Li M.H."/>
            <person name="Grossniklaus U."/>
            <person name="Zheng H."/>
            <person name="Wang X."/>
        </authorList>
    </citation>
    <scope>NUCLEOTIDE SEQUENCE [LARGE SCALE GENOMIC DNA]</scope>
    <source>
        <strain evidence="6 7">cv. Chiifu-401-42</strain>
    </source>
</reference>
<dbReference type="AlphaFoldDB" id="M4D322"/>
<evidence type="ECO:0000313" key="7">
    <source>
        <dbReference type="Proteomes" id="UP000011750"/>
    </source>
</evidence>
<evidence type="ECO:0000259" key="5">
    <source>
        <dbReference type="PROSITE" id="PS51437"/>
    </source>
</evidence>
<dbReference type="InterPro" id="IPR005559">
    <property type="entry name" value="CG-1_dom"/>
</dbReference>
<reference evidence="6 7" key="1">
    <citation type="journal article" date="2011" name="Nat. Genet.">
        <title>The genome of the mesopolyploid crop species Brassica rapa.</title>
        <authorList>
            <consortium name="Brassica rapa Genome Sequencing Project Consortium"/>
            <person name="Wang X."/>
            <person name="Wang H."/>
            <person name="Wang J."/>
            <person name="Sun R."/>
            <person name="Wu J."/>
            <person name="Liu S."/>
            <person name="Bai Y."/>
            <person name="Mun J.H."/>
            <person name="Bancroft I."/>
            <person name="Cheng F."/>
            <person name="Huang S."/>
            <person name="Li X."/>
            <person name="Hua W."/>
            <person name="Wang J."/>
            <person name="Wang X."/>
            <person name="Freeling M."/>
            <person name="Pires J.C."/>
            <person name="Paterson A.H."/>
            <person name="Chalhoub B."/>
            <person name="Wang B."/>
            <person name="Hayward A."/>
            <person name="Sharpe A.G."/>
            <person name="Park B.S."/>
            <person name="Weisshaar B."/>
            <person name="Liu B."/>
            <person name="Li B."/>
            <person name="Liu B."/>
            <person name="Tong C."/>
            <person name="Song C."/>
            <person name="Duran C."/>
            <person name="Peng C."/>
            <person name="Geng C."/>
            <person name="Koh C."/>
            <person name="Lin C."/>
            <person name="Edwards D."/>
            <person name="Mu D."/>
            <person name="Shen D."/>
            <person name="Soumpourou E."/>
            <person name="Li F."/>
            <person name="Fraser F."/>
            <person name="Conant G."/>
            <person name="Lassalle G."/>
            <person name="King G.J."/>
            <person name="Bonnema G."/>
            <person name="Tang H."/>
            <person name="Wang H."/>
            <person name="Belcram H."/>
            <person name="Zhou H."/>
            <person name="Hirakawa H."/>
            <person name="Abe H."/>
            <person name="Guo H."/>
            <person name="Wang H."/>
            <person name="Jin H."/>
            <person name="Parkin I.A."/>
            <person name="Batley J."/>
            <person name="Kim J.S."/>
            <person name="Just J."/>
            <person name="Li J."/>
            <person name="Xu J."/>
            <person name="Deng J."/>
            <person name="Kim J.A."/>
            <person name="Li J."/>
            <person name="Yu J."/>
            <person name="Meng J."/>
            <person name="Wang J."/>
            <person name="Min J."/>
            <person name="Poulain J."/>
            <person name="Wang J."/>
            <person name="Hatakeyama K."/>
            <person name="Wu K."/>
            <person name="Wang L."/>
            <person name="Fang L."/>
            <person name="Trick M."/>
            <person name="Links M.G."/>
            <person name="Zhao M."/>
            <person name="Jin M."/>
            <person name="Ramchiary N."/>
            <person name="Drou N."/>
            <person name="Berkman P.J."/>
            <person name="Cai Q."/>
            <person name="Huang Q."/>
            <person name="Li R."/>
            <person name="Tabata S."/>
            <person name="Cheng S."/>
            <person name="Zhang S."/>
            <person name="Zhang S."/>
            <person name="Huang S."/>
            <person name="Sato S."/>
            <person name="Sun S."/>
            <person name="Kwon S.J."/>
            <person name="Choi S.R."/>
            <person name="Lee T.H."/>
            <person name="Fan W."/>
            <person name="Zhao X."/>
            <person name="Tan X."/>
            <person name="Xu X."/>
            <person name="Wang Y."/>
            <person name="Qiu Y."/>
            <person name="Yin Y."/>
            <person name="Li Y."/>
            <person name="Du Y."/>
            <person name="Liao Y."/>
            <person name="Lim Y."/>
            <person name="Narusaka Y."/>
            <person name="Wang Y."/>
            <person name="Wang Z."/>
            <person name="Li Z."/>
            <person name="Wang Z."/>
            <person name="Xiong Z."/>
            <person name="Zhang Z."/>
        </authorList>
    </citation>
    <scope>NUCLEOTIDE SEQUENCE [LARGE SCALE GENOMIC DNA]</scope>
    <source>
        <strain evidence="6 7">cv. Chiifu-401-42</strain>
    </source>
</reference>
<accession>M4D322</accession>
<keyword evidence="7" id="KW-1185">Reference proteome</keyword>
<evidence type="ECO:0000313" key="6">
    <source>
        <dbReference type="EnsemblPlants" id="Bra010875.1-P"/>
    </source>
</evidence>